<dbReference type="SMART" id="SM00345">
    <property type="entry name" value="HTH_GNTR"/>
    <property type="match status" value="1"/>
</dbReference>
<dbReference type="PANTHER" id="PTHR44846:SF1">
    <property type="entry name" value="MANNOSYL-D-GLYCERATE TRANSPORT_METABOLISM SYSTEM REPRESSOR MNGR-RELATED"/>
    <property type="match status" value="1"/>
</dbReference>
<dbReference type="SUPFAM" id="SSF64288">
    <property type="entry name" value="Chorismate lyase-like"/>
    <property type="match status" value="1"/>
</dbReference>
<dbReference type="Gene3D" id="1.10.10.10">
    <property type="entry name" value="Winged helix-like DNA-binding domain superfamily/Winged helix DNA-binding domain"/>
    <property type="match status" value="1"/>
</dbReference>
<keyword evidence="1" id="KW-0805">Transcription regulation</keyword>
<evidence type="ECO:0000256" key="2">
    <source>
        <dbReference type="ARBA" id="ARBA00023125"/>
    </source>
</evidence>
<dbReference type="GO" id="GO:0003677">
    <property type="term" value="F:DNA binding"/>
    <property type="evidence" value="ECO:0007669"/>
    <property type="project" value="UniProtKB-KW"/>
</dbReference>
<evidence type="ECO:0000259" key="4">
    <source>
        <dbReference type="PROSITE" id="PS50949"/>
    </source>
</evidence>
<proteinExistence type="predicted"/>
<dbReference type="GO" id="GO:0045892">
    <property type="term" value="P:negative regulation of DNA-templated transcription"/>
    <property type="evidence" value="ECO:0007669"/>
    <property type="project" value="TreeGrafter"/>
</dbReference>
<dbReference type="KEGG" id="ols:Olsu_0065"/>
<dbReference type="SUPFAM" id="SSF46785">
    <property type="entry name" value="Winged helix' DNA-binding domain"/>
    <property type="match status" value="1"/>
</dbReference>
<name>E1QXT5_OLSUV</name>
<dbReference type="InterPro" id="IPR050679">
    <property type="entry name" value="Bact_HTH_transcr_reg"/>
</dbReference>
<dbReference type="OrthoDB" id="3194402at2"/>
<dbReference type="SMART" id="SM00866">
    <property type="entry name" value="UTRA"/>
    <property type="match status" value="1"/>
</dbReference>
<dbReference type="eggNOG" id="COG2188">
    <property type="taxonomic scope" value="Bacteria"/>
</dbReference>
<dbReference type="CDD" id="cd07377">
    <property type="entry name" value="WHTH_GntR"/>
    <property type="match status" value="1"/>
</dbReference>
<protein>
    <submittedName>
        <fullName evidence="5">Transcriptional regulator, GntR family</fullName>
    </submittedName>
</protein>
<evidence type="ECO:0000256" key="1">
    <source>
        <dbReference type="ARBA" id="ARBA00023015"/>
    </source>
</evidence>
<evidence type="ECO:0000313" key="6">
    <source>
        <dbReference type="Proteomes" id="UP000000333"/>
    </source>
</evidence>
<dbReference type="PATRIC" id="fig|633147.7.peg.1559"/>
<sequence>MTRHVSNGTEDTPLPNNLSREQLYYQLYNIVFQDITNGVYEVGDLIPSETEYMQKFSVSRATVRKAMEMLVNNGLIVRRRGCGSEVVSAKPATALRSVESCIKRLTSDHVIPIKCVVSAEMTTAGKDVADALNVRTGSSVYRLERVRCAGETAYYRETIFLADDYAPAILEHDFSRESLRAYYSNVLHVSWARANQQVFAVPADGDTARLLGIEPGVPVLLLRRTSFDESGIPREYLVASYRTDHYYLDMTLEA</sequence>
<dbReference type="InterPro" id="IPR011663">
    <property type="entry name" value="UTRA"/>
</dbReference>
<evidence type="ECO:0000313" key="5">
    <source>
        <dbReference type="EMBL" id="ADK67199.1"/>
    </source>
</evidence>
<keyword evidence="3" id="KW-0804">Transcription</keyword>
<dbReference type="InterPro" id="IPR036390">
    <property type="entry name" value="WH_DNA-bd_sf"/>
</dbReference>
<dbReference type="AlphaFoldDB" id="E1QXT5"/>
<dbReference type="PANTHER" id="PTHR44846">
    <property type="entry name" value="MANNOSYL-D-GLYCERATE TRANSPORT/METABOLISM SYSTEM REPRESSOR MNGR-RELATED"/>
    <property type="match status" value="1"/>
</dbReference>
<dbReference type="GeneID" id="78511548"/>
<dbReference type="PRINTS" id="PR00035">
    <property type="entry name" value="HTHGNTR"/>
</dbReference>
<dbReference type="InterPro" id="IPR028978">
    <property type="entry name" value="Chorismate_lyase_/UTRA_dom_sf"/>
</dbReference>
<gene>
    <name evidence="5" type="ordered locus">Olsu_0065</name>
</gene>
<dbReference type="Gene3D" id="3.40.1410.10">
    <property type="entry name" value="Chorismate lyase-like"/>
    <property type="match status" value="1"/>
</dbReference>
<dbReference type="Proteomes" id="UP000000333">
    <property type="component" value="Chromosome"/>
</dbReference>
<dbReference type="PROSITE" id="PS50949">
    <property type="entry name" value="HTH_GNTR"/>
    <property type="match status" value="1"/>
</dbReference>
<dbReference type="STRING" id="633147.Olsu_0065"/>
<dbReference type="InterPro" id="IPR000524">
    <property type="entry name" value="Tscrpt_reg_HTH_GntR"/>
</dbReference>
<dbReference type="GO" id="GO:0003700">
    <property type="term" value="F:DNA-binding transcription factor activity"/>
    <property type="evidence" value="ECO:0007669"/>
    <property type="project" value="InterPro"/>
</dbReference>
<dbReference type="HOGENOM" id="CLU_063236_4_2_11"/>
<dbReference type="Pfam" id="PF07702">
    <property type="entry name" value="UTRA"/>
    <property type="match status" value="1"/>
</dbReference>
<organism evidence="5 6">
    <name type="scientific">Olsenella uli (strain ATCC 49627 / DSM 7084 / CCUG 31166 / CIP 109912 / JCM 12494 / LMG 11480 / NCIMB 702895 / VPI D76D-27C)</name>
    <name type="common">Lactobacillus uli</name>
    <dbReference type="NCBI Taxonomy" id="633147"/>
    <lineage>
        <taxon>Bacteria</taxon>
        <taxon>Bacillati</taxon>
        <taxon>Actinomycetota</taxon>
        <taxon>Coriobacteriia</taxon>
        <taxon>Coriobacteriales</taxon>
        <taxon>Atopobiaceae</taxon>
        <taxon>Olsenella</taxon>
    </lineage>
</organism>
<feature type="domain" description="HTH gntR-type" evidence="4">
    <location>
        <begin position="21"/>
        <end position="89"/>
    </location>
</feature>
<accession>E1QXT5</accession>
<keyword evidence="2" id="KW-0238">DNA-binding</keyword>
<evidence type="ECO:0000256" key="3">
    <source>
        <dbReference type="ARBA" id="ARBA00023163"/>
    </source>
</evidence>
<dbReference type="InterPro" id="IPR036388">
    <property type="entry name" value="WH-like_DNA-bd_sf"/>
</dbReference>
<dbReference type="Pfam" id="PF00392">
    <property type="entry name" value="GntR"/>
    <property type="match status" value="1"/>
</dbReference>
<dbReference type="EMBL" id="CP002106">
    <property type="protein sequence ID" value="ADK67199.1"/>
    <property type="molecule type" value="Genomic_DNA"/>
</dbReference>
<keyword evidence="6" id="KW-1185">Reference proteome</keyword>
<reference evidence="5 6" key="1">
    <citation type="journal article" date="2010" name="Stand. Genomic Sci.">
        <title>Complete genome sequence of Olsenella uli type strain (VPI D76D-27C).</title>
        <authorList>
            <person name="Goker M."/>
            <person name="Held B."/>
            <person name="Lucas S."/>
            <person name="Nolan M."/>
            <person name="Yasawong M."/>
            <person name="Glavina Del Rio T."/>
            <person name="Tice H."/>
            <person name="Cheng J.F."/>
            <person name="Bruce D."/>
            <person name="Detter J.C."/>
            <person name="Tapia R."/>
            <person name="Han C."/>
            <person name="Goodwin L."/>
            <person name="Pitluck S."/>
            <person name="Liolios K."/>
            <person name="Ivanova N."/>
            <person name="Mavromatis K."/>
            <person name="Mikhailova N."/>
            <person name="Pati A."/>
            <person name="Chen A."/>
            <person name="Palaniappan K."/>
            <person name="Land M."/>
            <person name="Hauser L."/>
            <person name="Chang Y.J."/>
            <person name="Jeffries C.D."/>
            <person name="Rohde M."/>
            <person name="Sikorski J."/>
            <person name="Pukall R."/>
            <person name="Woyke T."/>
            <person name="Bristow J."/>
            <person name="Eisen J.A."/>
            <person name="Markowitz V."/>
            <person name="Hugenholtz P."/>
            <person name="Kyrpides N.C."/>
            <person name="Klenk H.P."/>
            <person name="Lapidus A."/>
        </authorList>
    </citation>
    <scope>NUCLEOTIDE SEQUENCE [LARGE SCALE GENOMIC DNA]</scope>
    <source>
        <strain evidence="6">ATCC 49627 / DSM 7084 / CIP 109912 / JCM 12494 / NCIMB 702895 / VPI D76D-27C</strain>
    </source>
</reference>
<dbReference type="RefSeq" id="WP_013250951.1">
    <property type="nucleotide sequence ID" value="NC_014363.1"/>
</dbReference>